<protein>
    <submittedName>
        <fullName evidence="1">Uncharacterized protein</fullName>
    </submittedName>
</protein>
<evidence type="ECO:0000313" key="1">
    <source>
        <dbReference type="EMBL" id="MBB5809850.1"/>
    </source>
</evidence>
<proteinExistence type="predicted"/>
<accession>A0AA89PYW3</accession>
<comment type="caution">
    <text evidence="1">The sequence shown here is derived from an EMBL/GenBank/DDBJ whole genome shotgun (WGS) entry which is preliminary data.</text>
</comment>
<dbReference type="Proteomes" id="UP000579531">
    <property type="component" value="Unassembled WGS sequence"/>
</dbReference>
<dbReference type="EMBL" id="JACHLX010000001">
    <property type="protein sequence ID" value="MBB5809850.1"/>
    <property type="molecule type" value="Genomic_DNA"/>
</dbReference>
<keyword evidence="2" id="KW-1185">Reference proteome</keyword>
<dbReference type="AlphaFoldDB" id="A0AA89PYW3"/>
<evidence type="ECO:0000313" key="2">
    <source>
        <dbReference type="Proteomes" id="UP000579531"/>
    </source>
</evidence>
<sequence>MEIVVDAGDTTRTYDVVASRAGRRVETTVRRGVVEVSEVTRSGRVVRTARFMANRVLALVEQPVPREESADKDG</sequence>
<organism evidence="1 2">
    <name type="scientific">Streptomyces collinus</name>
    <dbReference type="NCBI Taxonomy" id="42684"/>
    <lineage>
        <taxon>Bacteria</taxon>
        <taxon>Bacillati</taxon>
        <taxon>Actinomycetota</taxon>
        <taxon>Actinomycetes</taxon>
        <taxon>Kitasatosporales</taxon>
        <taxon>Streptomycetaceae</taxon>
        <taxon>Streptomyces</taxon>
    </lineage>
</organism>
<reference evidence="1 2" key="1">
    <citation type="submission" date="2020-08" db="EMBL/GenBank/DDBJ databases">
        <title>Sequencing the genomes of 1000 actinobacteria strains.</title>
        <authorList>
            <person name="Klenk H.-P."/>
        </authorList>
    </citation>
    <scope>NUCLEOTIDE SEQUENCE [LARGE SCALE GENOMIC DNA]</scope>
    <source>
        <strain evidence="1 2">DSM 40129</strain>
    </source>
</reference>
<name>A0AA89PYW3_STRCU</name>
<gene>
    <name evidence="1" type="ORF">HNR72_000878</name>
</gene>